<keyword evidence="4" id="KW-1185">Reference proteome</keyword>
<dbReference type="VEuPathDB" id="FungiDB:C3_04190W_A"/>
<reference evidence="3 4" key="2">
    <citation type="journal article" date="2007" name="Genome Biol.">
        <title>Assembly of the Candida albicans genome into sixteen supercontigs aligned on the eight chromosomes.</title>
        <authorList>
            <person name="van het Hoog M."/>
            <person name="Rast T.J."/>
            <person name="Martchenko M."/>
            <person name="Grindle S."/>
            <person name="Dignard D."/>
            <person name="Hogues H."/>
            <person name="Cuomo C."/>
            <person name="Berriman M."/>
            <person name="Scherer S."/>
            <person name="Magee B.B."/>
            <person name="Whiteway M."/>
            <person name="Chibana H."/>
            <person name="Nantel A."/>
            <person name="Magee P.T."/>
        </authorList>
    </citation>
    <scope>GENOME REANNOTATION</scope>
    <source>
        <strain evidence="4">SC5314 / ATCC MYA-2876</strain>
    </source>
</reference>
<dbReference type="InParanoid" id="A0A1D8PJU7"/>
<evidence type="ECO:0000256" key="1">
    <source>
        <dbReference type="SAM" id="Phobius"/>
    </source>
</evidence>
<dbReference type="OMA" id="KMEKCND"/>
<dbReference type="GeneID" id="30515203"/>
<name>A0A1D8PJU7_CANAL</name>
<sequence>MCMNRPKYQESQSEPNKLELPLQMPSTKFDLEKQQSQSHDKQHCANKRNYLYKLIFLFNFISLLILGLVYYSTEVNPQISANLNELLYKMEKCNDL</sequence>
<reference evidence="3 4" key="3">
    <citation type="journal article" date="2013" name="Genome Biol.">
        <title>Assembly of a phased diploid Candida albicans genome facilitates allele-specific measurements and provides a simple model for repeat and indel structure.</title>
        <authorList>
            <person name="Muzzey D."/>
            <person name="Schwartz K."/>
            <person name="Weissman J.S."/>
            <person name="Sherlock G."/>
        </authorList>
    </citation>
    <scope>NUCLEOTIDE SEQUENCE [LARGE SCALE GENOMIC DNA]</scope>
    <source>
        <strain evidence="4">SC5314 / ATCC MYA-2876</strain>
    </source>
</reference>
<proteinExistence type="predicted"/>
<keyword evidence="1" id="KW-0812">Transmembrane</keyword>
<dbReference type="SMR" id="A0A1D8PJU7"/>
<organism evidence="3 4">
    <name type="scientific">Candida albicans (strain SC5314 / ATCC MYA-2876)</name>
    <name type="common">Yeast</name>
    <dbReference type="NCBI Taxonomy" id="237561"/>
    <lineage>
        <taxon>Eukaryota</taxon>
        <taxon>Fungi</taxon>
        <taxon>Dikarya</taxon>
        <taxon>Ascomycota</taxon>
        <taxon>Saccharomycotina</taxon>
        <taxon>Pichiomycetes</taxon>
        <taxon>Debaryomycetaceae</taxon>
        <taxon>Candida/Lodderomyces clade</taxon>
        <taxon>Candida</taxon>
    </lineage>
</organism>
<dbReference type="OrthoDB" id="10587043at2759"/>
<feature type="transmembrane region" description="Helical" evidence="1">
    <location>
        <begin position="50"/>
        <end position="71"/>
    </location>
</feature>
<dbReference type="CGD" id="CAL0000187766">
    <property type="gene designation" value="orf19.5861.1"/>
</dbReference>
<keyword evidence="1" id="KW-0472">Membrane</keyword>
<evidence type="ECO:0000313" key="2">
    <source>
        <dbReference type="CGD" id="CAL0000187766"/>
    </source>
</evidence>
<dbReference type="KEGG" id="cal:CAALFM_C304190WA"/>
<keyword evidence="1" id="KW-1133">Transmembrane helix</keyword>
<reference evidence="3 4" key="1">
    <citation type="journal article" date="2004" name="Proc. Natl. Acad. Sci. U.S.A.">
        <title>The diploid genome sequence of Candida albicans.</title>
        <authorList>
            <person name="Jones T."/>
            <person name="Federspiel N.A."/>
            <person name="Chibana H."/>
            <person name="Dungan J."/>
            <person name="Kalman S."/>
            <person name="Magee B.B."/>
            <person name="Newport G."/>
            <person name="Thorstenson Y.R."/>
            <person name="Agabian N."/>
            <person name="Magee P.T."/>
            <person name="Davis R.W."/>
            <person name="Scherer S."/>
        </authorList>
    </citation>
    <scope>NUCLEOTIDE SEQUENCE [LARGE SCALE GENOMIC DNA]</scope>
    <source>
        <strain evidence="4">SC5314 / ATCC MYA-2876</strain>
    </source>
</reference>
<dbReference type="RefSeq" id="XP_019330858.1">
    <property type="nucleotide sequence ID" value="XM_019475313.1"/>
</dbReference>
<accession>A0A1D8PJU7</accession>
<dbReference type="EMBL" id="CP017625">
    <property type="protein sequence ID" value="AOW28439.1"/>
    <property type="molecule type" value="Genomic_DNA"/>
</dbReference>
<evidence type="ECO:0000313" key="4">
    <source>
        <dbReference type="Proteomes" id="UP000000559"/>
    </source>
</evidence>
<evidence type="ECO:0008006" key="5">
    <source>
        <dbReference type="Google" id="ProtNLM"/>
    </source>
</evidence>
<protein>
    <recommendedName>
        <fullName evidence="5">Transmembrane protein</fullName>
    </recommendedName>
</protein>
<dbReference type="Proteomes" id="UP000000559">
    <property type="component" value="Chromosome 3"/>
</dbReference>
<gene>
    <name evidence="3" type="ordered locus">CAALFM_C304190WA</name>
    <name evidence="2" type="ordered locus">orf19.5861.1</name>
</gene>
<evidence type="ECO:0000313" key="3">
    <source>
        <dbReference type="EMBL" id="AOW28439.1"/>
    </source>
</evidence>
<dbReference type="AlphaFoldDB" id="A0A1D8PJU7"/>